<accession>A0A6A6SJ62</accession>
<reference evidence="1" key="1">
    <citation type="journal article" date="2020" name="Stud. Mycol.">
        <title>101 Dothideomycetes genomes: a test case for predicting lifestyles and emergence of pathogens.</title>
        <authorList>
            <person name="Haridas S."/>
            <person name="Albert R."/>
            <person name="Binder M."/>
            <person name="Bloem J."/>
            <person name="Labutti K."/>
            <person name="Salamov A."/>
            <person name="Andreopoulos B."/>
            <person name="Baker S."/>
            <person name="Barry K."/>
            <person name="Bills G."/>
            <person name="Bluhm B."/>
            <person name="Cannon C."/>
            <person name="Castanera R."/>
            <person name="Culley D."/>
            <person name="Daum C."/>
            <person name="Ezra D."/>
            <person name="Gonzalez J."/>
            <person name="Henrissat B."/>
            <person name="Kuo A."/>
            <person name="Liang C."/>
            <person name="Lipzen A."/>
            <person name="Lutzoni F."/>
            <person name="Magnuson J."/>
            <person name="Mondo S."/>
            <person name="Nolan M."/>
            <person name="Ohm R."/>
            <person name="Pangilinan J."/>
            <person name="Park H.-J."/>
            <person name="Ramirez L."/>
            <person name="Alfaro M."/>
            <person name="Sun H."/>
            <person name="Tritt A."/>
            <person name="Yoshinaga Y."/>
            <person name="Zwiers L.-H."/>
            <person name="Turgeon B."/>
            <person name="Goodwin S."/>
            <person name="Spatafora J."/>
            <person name="Crous P."/>
            <person name="Grigoriev I."/>
        </authorList>
    </citation>
    <scope>NUCLEOTIDE SEQUENCE</scope>
    <source>
        <strain evidence="1">CBS 122681</strain>
    </source>
</reference>
<evidence type="ECO:0000313" key="2">
    <source>
        <dbReference type="Proteomes" id="UP000799324"/>
    </source>
</evidence>
<dbReference type="OrthoDB" id="3742485at2759"/>
<dbReference type="Proteomes" id="UP000799324">
    <property type="component" value="Unassembled WGS sequence"/>
</dbReference>
<gene>
    <name evidence="1" type="ORF">K491DRAFT_615385</name>
</gene>
<keyword evidence="2" id="KW-1185">Reference proteome</keyword>
<sequence length="50" mass="5814">VNNLILTKFYFSIIERANIKGLKSNVAINTWLLQASYFYSNFFSTSSLKF</sequence>
<feature type="non-terminal residue" evidence="1">
    <location>
        <position position="1"/>
    </location>
</feature>
<organism evidence="1 2">
    <name type="scientific">Lophiostoma macrostomum CBS 122681</name>
    <dbReference type="NCBI Taxonomy" id="1314788"/>
    <lineage>
        <taxon>Eukaryota</taxon>
        <taxon>Fungi</taxon>
        <taxon>Dikarya</taxon>
        <taxon>Ascomycota</taxon>
        <taxon>Pezizomycotina</taxon>
        <taxon>Dothideomycetes</taxon>
        <taxon>Pleosporomycetidae</taxon>
        <taxon>Pleosporales</taxon>
        <taxon>Lophiostomataceae</taxon>
        <taxon>Lophiostoma</taxon>
    </lineage>
</organism>
<dbReference type="EMBL" id="MU004741">
    <property type="protein sequence ID" value="KAF2647021.1"/>
    <property type="molecule type" value="Genomic_DNA"/>
</dbReference>
<proteinExistence type="predicted"/>
<protein>
    <submittedName>
        <fullName evidence="1">Uncharacterized protein</fullName>
    </submittedName>
</protein>
<dbReference type="AlphaFoldDB" id="A0A6A6SJ62"/>
<name>A0A6A6SJ62_9PLEO</name>
<evidence type="ECO:0000313" key="1">
    <source>
        <dbReference type="EMBL" id="KAF2647021.1"/>
    </source>
</evidence>